<dbReference type="EMBL" id="JAFBEE010000003">
    <property type="protein sequence ID" value="MBM7614197.1"/>
    <property type="molecule type" value="Genomic_DNA"/>
</dbReference>
<protein>
    <submittedName>
        <fullName evidence="1">Uncharacterized protein YrzB (UPF0473 family)</fullName>
    </submittedName>
</protein>
<evidence type="ECO:0000313" key="2">
    <source>
        <dbReference type="Proteomes" id="UP001314796"/>
    </source>
</evidence>
<dbReference type="InterPro" id="IPR009711">
    <property type="entry name" value="UPF0473"/>
</dbReference>
<accession>A0ABS2NMM7</accession>
<evidence type="ECO:0000313" key="1">
    <source>
        <dbReference type="EMBL" id="MBM7614197.1"/>
    </source>
</evidence>
<dbReference type="Pfam" id="PF06949">
    <property type="entry name" value="DUF1292"/>
    <property type="match status" value="1"/>
</dbReference>
<gene>
    <name evidence="1" type="ORF">JOC73_000708</name>
</gene>
<keyword evidence="2" id="KW-1185">Reference proteome</keyword>
<comment type="caution">
    <text evidence="1">The sequence shown here is derived from an EMBL/GenBank/DDBJ whole genome shotgun (WGS) entry which is preliminary data.</text>
</comment>
<name>A0ABS2NMM7_9FIRM</name>
<dbReference type="RefSeq" id="WP_330613088.1">
    <property type="nucleotide sequence ID" value="NZ_JAFBEE010000003.1"/>
</dbReference>
<reference evidence="1 2" key="1">
    <citation type="submission" date="2021-01" db="EMBL/GenBank/DDBJ databases">
        <title>Genomic Encyclopedia of Type Strains, Phase IV (KMG-IV): sequencing the most valuable type-strain genomes for metagenomic binning, comparative biology and taxonomic classification.</title>
        <authorList>
            <person name="Goeker M."/>
        </authorList>
    </citation>
    <scope>NUCLEOTIDE SEQUENCE [LARGE SCALE GENOMIC DNA]</scope>
    <source>
        <strain evidence="1 2">DSM 25890</strain>
    </source>
</reference>
<proteinExistence type="predicted"/>
<organism evidence="1 2">
    <name type="scientific">Alkaliphilus hydrothermalis</name>
    <dbReference type="NCBI Taxonomy" id="1482730"/>
    <lineage>
        <taxon>Bacteria</taxon>
        <taxon>Bacillati</taxon>
        <taxon>Bacillota</taxon>
        <taxon>Clostridia</taxon>
        <taxon>Peptostreptococcales</taxon>
        <taxon>Natronincolaceae</taxon>
        <taxon>Alkaliphilus</taxon>
    </lineage>
</organism>
<dbReference type="Proteomes" id="UP001314796">
    <property type="component" value="Unassembled WGS sequence"/>
</dbReference>
<sequence>MENNNHSCGCGHNHEHEGEELNNHHHEHGCGCGHQHNLEDEYESIRLMLDDEREMECFVLEIFTIGDDEQEYIALLPKGEESVLLYRFNEDAEDEPQLINIEDEEEFQKVSEVFMQIMDGEDVEE</sequence>